<protein>
    <submittedName>
        <fullName evidence="2">Uncharacterized protein</fullName>
    </submittedName>
</protein>
<comment type="caution">
    <text evidence="2">The sequence shown here is derived from an EMBL/GenBank/DDBJ whole genome shotgun (WGS) entry which is preliminary data.</text>
</comment>
<sequence length="110" mass="12706">KKTHANLSLSVTPLLVQSITFDLLTTTTISPSARHHHHHRSFTRHHHHRHLSHPSSFVTTTIASQIRHHHHLPSLSLSLNDLILFFFSTLVVLSPSLFLSFESDFDLFFW</sequence>
<gene>
    <name evidence="2" type="primary">A04p019290.1_BraROA</name>
    <name evidence="2" type="ORF">IGI04_015678</name>
</gene>
<evidence type="ECO:0000313" key="2">
    <source>
        <dbReference type="EMBL" id="KAG5401071.1"/>
    </source>
</evidence>
<proteinExistence type="predicted"/>
<dbReference type="Proteomes" id="UP000823674">
    <property type="component" value="Chromosome A04"/>
</dbReference>
<feature type="non-terminal residue" evidence="2">
    <location>
        <position position="1"/>
    </location>
</feature>
<evidence type="ECO:0000256" key="1">
    <source>
        <dbReference type="SAM" id="Phobius"/>
    </source>
</evidence>
<keyword evidence="1" id="KW-0472">Membrane</keyword>
<dbReference type="EMBL" id="JADBGQ010000004">
    <property type="protein sequence ID" value="KAG5401071.1"/>
    <property type="molecule type" value="Genomic_DNA"/>
</dbReference>
<keyword evidence="1" id="KW-0812">Transmembrane</keyword>
<name>A0ABQ7MQR6_BRACM</name>
<keyword evidence="3" id="KW-1185">Reference proteome</keyword>
<organism evidence="2 3">
    <name type="scientific">Brassica rapa subsp. trilocularis</name>
    <dbReference type="NCBI Taxonomy" id="1813537"/>
    <lineage>
        <taxon>Eukaryota</taxon>
        <taxon>Viridiplantae</taxon>
        <taxon>Streptophyta</taxon>
        <taxon>Embryophyta</taxon>
        <taxon>Tracheophyta</taxon>
        <taxon>Spermatophyta</taxon>
        <taxon>Magnoliopsida</taxon>
        <taxon>eudicotyledons</taxon>
        <taxon>Gunneridae</taxon>
        <taxon>Pentapetalae</taxon>
        <taxon>rosids</taxon>
        <taxon>malvids</taxon>
        <taxon>Brassicales</taxon>
        <taxon>Brassicaceae</taxon>
        <taxon>Brassiceae</taxon>
        <taxon>Brassica</taxon>
    </lineage>
</organism>
<keyword evidence="1" id="KW-1133">Transmembrane helix</keyword>
<reference evidence="2 3" key="1">
    <citation type="submission" date="2021-03" db="EMBL/GenBank/DDBJ databases">
        <authorList>
            <person name="King G.J."/>
            <person name="Bancroft I."/>
            <person name="Baten A."/>
            <person name="Bloomfield J."/>
            <person name="Borpatragohain P."/>
            <person name="He Z."/>
            <person name="Irish N."/>
            <person name="Irwin J."/>
            <person name="Liu K."/>
            <person name="Mauleon R.P."/>
            <person name="Moore J."/>
            <person name="Morris R."/>
            <person name="Ostergaard L."/>
            <person name="Wang B."/>
            <person name="Wells R."/>
        </authorList>
    </citation>
    <scope>NUCLEOTIDE SEQUENCE [LARGE SCALE GENOMIC DNA]</scope>
    <source>
        <strain evidence="2">R-o-18</strain>
        <tissue evidence="2">Leaf</tissue>
    </source>
</reference>
<evidence type="ECO:0000313" key="3">
    <source>
        <dbReference type="Proteomes" id="UP000823674"/>
    </source>
</evidence>
<feature type="transmembrane region" description="Helical" evidence="1">
    <location>
        <begin position="82"/>
        <end position="101"/>
    </location>
</feature>
<accession>A0ABQ7MQR6</accession>